<feature type="compositionally biased region" description="Acidic residues" evidence="1">
    <location>
        <begin position="356"/>
        <end position="365"/>
    </location>
</feature>
<dbReference type="EMBL" id="HBGD01001432">
    <property type="protein sequence ID" value="CAD9077932.1"/>
    <property type="molecule type" value="Transcribed_RNA"/>
</dbReference>
<evidence type="ECO:0000256" key="1">
    <source>
        <dbReference type="SAM" id="MobiDB-lite"/>
    </source>
</evidence>
<proteinExistence type="predicted"/>
<feature type="region of interest" description="Disordered" evidence="1">
    <location>
        <begin position="120"/>
        <end position="152"/>
    </location>
</feature>
<feature type="region of interest" description="Disordered" evidence="1">
    <location>
        <begin position="217"/>
        <end position="365"/>
    </location>
</feature>
<feature type="compositionally biased region" description="Low complexity" evidence="1">
    <location>
        <begin position="133"/>
        <end position="152"/>
    </location>
</feature>
<gene>
    <name evidence="2" type="ORF">PCOS0759_LOCUS1164</name>
</gene>
<organism evidence="2">
    <name type="scientific">Percolomonas cosmopolitus</name>
    <dbReference type="NCBI Taxonomy" id="63605"/>
    <lineage>
        <taxon>Eukaryota</taxon>
        <taxon>Discoba</taxon>
        <taxon>Heterolobosea</taxon>
        <taxon>Tetramitia</taxon>
        <taxon>Eutetramitia</taxon>
        <taxon>Percolomonadidae</taxon>
        <taxon>Percolomonas</taxon>
    </lineage>
</organism>
<name>A0A7S1KLS0_9EUKA</name>
<evidence type="ECO:0000313" key="2">
    <source>
        <dbReference type="EMBL" id="CAD9077932.1"/>
    </source>
</evidence>
<accession>A0A7S1KLS0</accession>
<dbReference type="AlphaFoldDB" id="A0A7S1KLS0"/>
<feature type="compositionally biased region" description="Acidic residues" evidence="1">
    <location>
        <begin position="241"/>
        <end position="267"/>
    </location>
</feature>
<feature type="compositionally biased region" description="Basic and acidic residues" evidence="1">
    <location>
        <begin position="346"/>
        <end position="355"/>
    </location>
</feature>
<reference evidence="2" key="1">
    <citation type="submission" date="2021-01" db="EMBL/GenBank/DDBJ databases">
        <authorList>
            <person name="Corre E."/>
            <person name="Pelletier E."/>
            <person name="Niang G."/>
            <person name="Scheremetjew M."/>
            <person name="Finn R."/>
            <person name="Kale V."/>
            <person name="Holt S."/>
            <person name="Cochrane G."/>
            <person name="Meng A."/>
            <person name="Brown T."/>
            <person name="Cohen L."/>
        </authorList>
    </citation>
    <scope>NUCLEOTIDE SEQUENCE</scope>
    <source>
        <strain evidence="2">WS</strain>
    </source>
</reference>
<sequence>MPSSQQSYEDFMRNFQFLTMRDVERHEREKMEKEMRSETGGKAMGALRVKESTNAASSRRPMHPLFEALAEDPVYAQMMNQDWNSMQEDADKDQFDEHVHTDGALVQQFMRMRDASSNGDKIFQRLNPNENQSRASGFGSHGAGSAAKGGSQSSEAFHNMMRQMMHMNEDWGMDDEQVDPQKMMSMLRSTPDPKSSEAANQDFEEISLSQFKETVSGSDPFAMMSGKGGPLSSSRIPLDDNFFEDDEDEDHDSDEPIEIENMAAEDDGDKHESNGEMADQIQTPPPHESSRVMQFDEEDSGEGVSKGADPSDSLKVSLESDALPYLSARDDIEVNQPEMHPFATEKPSRNARLSDDESSFEEPDT</sequence>
<protein>
    <submittedName>
        <fullName evidence="2">Uncharacterized protein</fullName>
    </submittedName>
</protein>